<evidence type="ECO:0000313" key="3">
    <source>
        <dbReference type="EMBL" id="PZQ90983.1"/>
    </source>
</evidence>
<gene>
    <name evidence="3" type="ORF">DI542_07530</name>
</gene>
<evidence type="ECO:0008006" key="5">
    <source>
        <dbReference type="Google" id="ProtNLM"/>
    </source>
</evidence>
<keyword evidence="2" id="KW-1133">Transmembrane helix</keyword>
<dbReference type="InterPro" id="IPR036680">
    <property type="entry name" value="SPOR-like_sf"/>
</dbReference>
<feature type="region of interest" description="Disordered" evidence="1">
    <location>
        <begin position="229"/>
        <end position="279"/>
    </location>
</feature>
<feature type="compositionally biased region" description="Low complexity" evidence="1">
    <location>
        <begin position="229"/>
        <end position="242"/>
    </location>
</feature>
<sequence>MATTLRTQWQTKQNYIWLAFGGACLFGALVFWAITDQEAVVEVEKKAESEVELQIQPEKVATTAHLGSFLDEVKPLDMTTRVVAIAQHEAEFRGTKFIQENKKNSTIELFRVSEEAIIKRFLQRQSDRQAFSYLRLTGENQIEQYVLIYGVYKNANEAQKALADLKLTLPKSVQPKVEKIESYAEYVNDLGSDELGLSNKLYAVQLKPAAVPVIDEATLAARQQAARAAVAQNKQSTTSTTVTRRDVDGNVVDVQKSQTTVENAPQNKTNEPEVTDPFN</sequence>
<organism evidence="3 4">
    <name type="scientific">Acinetobacter johnsonii</name>
    <dbReference type="NCBI Taxonomy" id="40214"/>
    <lineage>
        <taxon>Bacteria</taxon>
        <taxon>Pseudomonadati</taxon>
        <taxon>Pseudomonadota</taxon>
        <taxon>Gammaproteobacteria</taxon>
        <taxon>Moraxellales</taxon>
        <taxon>Moraxellaceae</taxon>
        <taxon>Acinetobacter</taxon>
    </lineage>
</organism>
<name>A0A2W5TIM3_ACIJO</name>
<dbReference type="Gene3D" id="3.30.70.1070">
    <property type="entry name" value="Sporulation related repeat"/>
    <property type="match status" value="1"/>
</dbReference>
<dbReference type="GO" id="GO:0042834">
    <property type="term" value="F:peptidoglycan binding"/>
    <property type="evidence" value="ECO:0007669"/>
    <property type="project" value="InterPro"/>
</dbReference>
<evidence type="ECO:0000256" key="2">
    <source>
        <dbReference type="SAM" id="Phobius"/>
    </source>
</evidence>
<proteinExistence type="predicted"/>
<keyword evidence="2" id="KW-0812">Transmembrane</keyword>
<protein>
    <recommendedName>
        <fullName evidence="5">SPOR domain-containing protein</fullName>
    </recommendedName>
</protein>
<evidence type="ECO:0000313" key="4">
    <source>
        <dbReference type="Proteomes" id="UP000249282"/>
    </source>
</evidence>
<reference evidence="3 4" key="1">
    <citation type="submission" date="2017-11" db="EMBL/GenBank/DDBJ databases">
        <title>Infants hospitalized years apart are colonized by the same room-sourced microbial strains.</title>
        <authorList>
            <person name="Brooks B."/>
            <person name="Olm M.R."/>
            <person name="Firek B.A."/>
            <person name="Baker R."/>
            <person name="Thomas B.C."/>
            <person name="Morowitz M.J."/>
            <person name="Banfield J.F."/>
        </authorList>
    </citation>
    <scope>NUCLEOTIDE SEQUENCE [LARGE SCALE GENOMIC DNA]</scope>
    <source>
        <strain evidence="3">S2_003_000_R3_20</strain>
    </source>
</reference>
<dbReference type="EMBL" id="QFQJ01000033">
    <property type="protein sequence ID" value="PZQ90983.1"/>
    <property type="molecule type" value="Genomic_DNA"/>
</dbReference>
<dbReference type="PROSITE" id="PS51257">
    <property type="entry name" value="PROKAR_LIPOPROTEIN"/>
    <property type="match status" value="1"/>
</dbReference>
<feature type="compositionally biased region" description="Polar residues" evidence="1">
    <location>
        <begin position="255"/>
        <end position="269"/>
    </location>
</feature>
<comment type="caution">
    <text evidence="3">The sequence shown here is derived from an EMBL/GenBank/DDBJ whole genome shotgun (WGS) entry which is preliminary data.</text>
</comment>
<feature type="transmembrane region" description="Helical" evidence="2">
    <location>
        <begin position="15"/>
        <end position="34"/>
    </location>
</feature>
<dbReference type="AlphaFoldDB" id="A0A2W5TIM3"/>
<keyword evidence="2" id="KW-0472">Membrane</keyword>
<accession>A0A2W5TIM3</accession>
<dbReference type="Proteomes" id="UP000249282">
    <property type="component" value="Unassembled WGS sequence"/>
</dbReference>
<evidence type="ECO:0000256" key="1">
    <source>
        <dbReference type="SAM" id="MobiDB-lite"/>
    </source>
</evidence>